<keyword evidence="2 6" id="KW-0436">Ligase</keyword>
<dbReference type="NCBIfam" id="TIGR00302">
    <property type="entry name" value="phosphoribosylformylglycinamidine synthase subunit PurS"/>
    <property type="match status" value="1"/>
</dbReference>
<dbReference type="RefSeq" id="WP_023948442.1">
    <property type="nucleotide sequence ID" value="NZ_JAERIV010000002.1"/>
</dbReference>
<keyword evidence="3 6" id="KW-0547">Nucleotide-binding</keyword>
<evidence type="ECO:0000256" key="2">
    <source>
        <dbReference type="ARBA" id="ARBA00022598"/>
    </source>
</evidence>
<dbReference type="HAMAP" id="MF_01926">
    <property type="entry name" value="PurS"/>
    <property type="match status" value="1"/>
</dbReference>
<dbReference type="Pfam" id="PF02700">
    <property type="entry name" value="PurS"/>
    <property type="match status" value="1"/>
</dbReference>
<evidence type="ECO:0000256" key="3">
    <source>
        <dbReference type="ARBA" id="ARBA00022741"/>
    </source>
</evidence>
<keyword evidence="4 6" id="KW-0658">Purine biosynthesis</keyword>
<dbReference type="PANTHER" id="PTHR34696">
    <property type="entry name" value="PHOSPHORIBOSYLFORMYLGLYCINAMIDINE SYNTHASE SUBUNIT PURS"/>
    <property type="match status" value="1"/>
</dbReference>
<accession>A0A2X3BS83</accession>
<keyword evidence="5 6" id="KW-0067">ATP-binding</keyword>
<dbReference type="PANTHER" id="PTHR34696:SF1">
    <property type="entry name" value="PHOSPHORIBOSYLFORMYLGLYCINAMIDINE SYNTHASE SUBUNIT PURS"/>
    <property type="match status" value="1"/>
</dbReference>
<name>A0A2X3BS83_9HELI</name>
<evidence type="ECO:0000256" key="5">
    <source>
        <dbReference type="ARBA" id="ARBA00022840"/>
    </source>
</evidence>
<comment type="similarity">
    <text evidence="6">Belongs to the PurS family.</text>
</comment>
<comment type="subcellular location">
    <subcellularLocation>
        <location evidence="6">Cytoplasm</location>
    </subcellularLocation>
</comment>
<evidence type="ECO:0000256" key="4">
    <source>
        <dbReference type="ARBA" id="ARBA00022755"/>
    </source>
</evidence>
<comment type="function">
    <text evidence="6">Part of the phosphoribosylformylglycinamidine synthase complex involved in the purines biosynthetic pathway. Catalyzes the ATP-dependent conversion of formylglycinamide ribonucleotide (FGAR) and glutamine to yield formylglycinamidine ribonucleotide (FGAM) and glutamate. The FGAM synthase complex is composed of three subunits. PurQ produces an ammonia molecule by converting glutamine to glutamate. PurL transfers the ammonia molecule to FGAR to form FGAM in an ATP-dependent manner. PurS interacts with PurQ and PurL and is thought to assist in the transfer of the ammonia molecule from PurQ to PurL.</text>
</comment>
<dbReference type="NCBIfam" id="NF004630">
    <property type="entry name" value="PRK05974.1"/>
    <property type="match status" value="1"/>
</dbReference>
<dbReference type="InterPro" id="IPR003850">
    <property type="entry name" value="PurS"/>
</dbReference>
<dbReference type="Gene3D" id="3.30.1280.10">
    <property type="entry name" value="Phosphoribosylformylglycinamidine synthase subunit PurS"/>
    <property type="match status" value="1"/>
</dbReference>
<dbReference type="GO" id="GO:0005524">
    <property type="term" value="F:ATP binding"/>
    <property type="evidence" value="ECO:0007669"/>
    <property type="project" value="UniProtKB-UniRule"/>
</dbReference>
<gene>
    <name evidence="7" type="primary">purL_2</name>
    <name evidence="6" type="synonym">purS</name>
    <name evidence="7" type="ORF">NCTC13102_01488</name>
</gene>
<dbReference type="GO" id="GO:0004642">
    <property type="term" value="F:phosphoribosylformylglycinamidine synthase activity"/>
    <property type="evidence" value="ECO:0007669"/>
    <property type="project" value="UniProtKB-UniRule"/>
</dbReference>
<reference evidence="7 8" key="1">
    <citation type="submission" date="2018-06" db="EMBL/GenBank/DDBJ databases">
        <authorList>
            <consortium name="Pathogen Informatics"/>
            <person name="Doyle S."/>
        </authorList>
    </citation>
    <scope>NUCLEOTIDE SEQUENCE [LARGE SCALE GENOMIC DNA]</scope>
    <source>
        <strain evidence="7 8">NCTC13102</strain>
    </source>
</reference>
<dbReference type="AlphaFoldDB" id="A0A2X3BS83"/>
<comment type="pathway">
    <text evidence="6">Purine metabolism; IMP biosynthesis via de novo pathway; 5-amino-1-(5-phospho-D-ribosyl)imidazole from N(2)-formyl-N(1)-(5-phospho-D-ribosyl)glycinamide: step 1/2.</text>
</comment>
<proteinExistence type="inferred from homology"/>
<dbReference type="SUPFAM" id="SSF82697">
    <property type="entry name" value="PurS-like"/>
    <property type="match status" value="1"/>
</dbReference>
<evidence type="ECO:0000313" key="8">
    <source>
        <dbReference type="Proteomes" id="UP000250166"/>
    </source>
</evidence>
<dbReference type="GO" id="GO:0006189">
    <property type="term" value="P:'de novo' IMP biosynthetic process"/>
    <property type="evidence" value="ECO:0007669"/>
    <property type="project" value="UniProtKB-UniRule"/>
</dbReference>
<comment type="catalytic activity">
    <reaction evidence="6">
        <text>N(2)-formyl-N(1)-(5-phospho-beta-D-ribosyl)glycinamide + L-glutamine + ATP + H2O = 2-formamido-N(1)-(5-O-phospho-beta-D-ribosyl)acetamidine + L-glutamate + ADP + phosphate + H(+)</text>
        <dbReference type="Rhea" id="RHEA:17129"/>
        <dbReference type="ChEBI" id="CHEBI:15377"/>
        <dbReference type="ChEBI" id="CHEBI:15378"/>
        <dbReference type="ChEBI" id="CHEBI:29985"/>
        <dbReference type="ChEBI" id="CHEBI:30616"/>
        <dbReference type="ChEBI" id="CHEBI:43474"/>
        <dbReference type="ChEBI" id="CHEBI:58359"/>
        <dbReference type="ChEBI" id="CHEBI:147286"/>
        <dbReference type="ChEBI" id="CHEBI:147287"/>
        <dbReference type="ChEBI" id="CHEBI:456216"/>
        <dbReference type="EC" id="6.3.5.3"/>
    </reaction>
</comment>
<dbReference type="GO" id="GO:0005737">
    <property type="term" value="C:cytoplasm"/>
    <property type="evidence" value="ECO:0007669"/>
    <property type="project" value="UniProtKB-SubCell"/>
</dbReference>
<evidence type="ECO:0000313" key="7">
    <source>
        <dbReference type="EMBL" id="SQB99015.1"/>
    </source>
</evidence>
<comment type="subunit">
    <text evidence="6">Part of the FGAM synthase complex composed of 1 PurL, 1 PurQ and 2 PurS subunits.</text>
</comment>
<evidence type="ECO:0000256" key="6">
    <source>
        <dbReference type="HAMAP-Rule" id="MF_01926"/>
    </source>
</evidence>
<protein>
    <recommendedName>
        <fullName evidence="6">Phosphoribosylformylglycinamidine synthase subunit PurS</fullName>
        <shortName evidence="6">FGAM synthase</shortName>
        <ecNumber evidence="6">6.3.5.3</ecNumber>
    </recommendedName>
    <alternativeName>
        <fullName evidence="6">Formylglycinamide ribonucleotide amidotransferase subunit III</fullName>
        <shortName evidence="6">FGAR amidotransferase III</shortName>
        <shortName evidence="6">FGAR-AT III</shortName>
    </alternativeName>
    <alternativeName>
        <fullName evidence="6">Phosphoribosylformylglycinamidine synthase subunit III</fullName>
    </alternativeName>
</protein>
<dbReference type="InterPro" id="IPR036604">
    <property type="entry name" value="PurS-like_sf"/>
</dbReference>
<sequence length="82" mass="9120">MYAQITIKLKNGVLDPQAKAIHNAISSLGFNDVNDVIMQKQILLQFTDNNAQHVLQQATNIAKDLLSNPVIEDYEIALISKD</sequence>
<dbReference type="Proteomes" id="UP000250166">
    <property type="component" value="Unassembled WGS sequence"/>
</dbReference>
<dbReference type="EMBL" id="UAWL01000006">
    <property type="protein sequence ID" value="SQB99015.1"/>
    <property type="molecule type" value="Genomic_DNA"/>
</dbReference>
<evidence type="ECO:0000256" key="1">
    <source>
        <dbReference type="ARBA" id="ARBA00022490"/>
    </source>
</evidence>
<dbReference type="EC" id="6.3.5.3" evidence="6"/>
<keyword evidence="1 6" id="KW-0963">Cytoplasm</keyword>
<dbReference type="UniPathway" id="UPA00074">
    <property type="reaction ID" value="UER00128"/>
</dbReference>
<organism evidence="7 8">
    <name type="scientific">Helicobacter fennelliae</name>
    <dbReference type="NCBI Taxonomy" id="215"/>
    <lineage>
        <taxon>Bacteria</taxon>
        <taxon>Pseudomonadati</taxon>
        <taxon>Campylobacterota</taxon>
        <taxon>Epsilonproteobacteria</taxon>
        <taxon>Campylobacterales</taxon>
        <taxon>Helicobacteraceae</taxon>
        <taxon>Helicobacter</taxon>
    </lineage>
</organism>